<evidence type="ECO:0000256" key="2">
    <source>
        <dbReference type="ARBA" id="ARBA00022763"/>
    </source>
</evidence>
<feature type="region of interest" description="Disordered" evidence="8">
    <location>
        <begin position="340"/>
        <end position="403"/>
    </location>
</feature>
<feature type="region of interest" description="Disordered" evidence="8">
    <location>
        <begin position="91"/>
        <end position="110"/>
    </location>
</feature>
<proteinExistence type="inferred from homology"/>
<sequence length="604" mass="65981">MSVPGPWKVLPLRVGNGIPLLLTSFSFSDFSYTVYISDLSNVWVERLNRKQICMRGLQEDTSIDPSDGDNNMTAFLKSLTRAFDDAESDHHKTSITISPGGTTGFSGGPSPSENEGFTLIVTCQLPEELTSKPLKWNMYLSKCASPEIASRLVLPLVEAQQEKTFQVDSLVSTIHQKDAIIARLLDKLDAMDVPLENVFTIASTGKRKLTRQAAQERIKGLAPFNRKTWVEKVKIGMPKPTDVVALLEDILDDVQLERALVTLENAEEMEDWWMNIAPGSGGPRTTPRRKHRMPFLSNHPQKDDTARDKLCNDSLPRFNDASCSSNDALLDSRSVPTVLSRYQSTRNSRSSYQLQTSQSKFKDRSQNDDSATGSEDDCFESNRPETPPPPQVKMDLPSSSPIKPSLVKKFSGLGRIGGRVTVKAVITSDDDPTLSLDERSSPLRPPSVDQPQPPLHKTGKIGMGGTSSVAPEKSALDRDETTSLSESEASPSLHRQKPVLLPLQTPMKKLGVVGGAGKTSLKLTPSDENKRKLGTIGGIKRPLGMSSSPSKTTTPLARNGNADKPGVDGSVVADAEAENQPVEPAKPIIQRKIGGRPLVKKRKF</sequence>
<gene>
    <name evidence="11" type="ORF">Cpir12675_003850</name>
</gene>
<feature type="compositionally biased region" description="Basic and acidic residues" evidence="8">
    <location>
        <begin position="300"/>
        <end position="311"/>
    </location>
</feature>
<keyword evidence="2" id="KW-0227">DNA damage</keyword>
<accession>A0ABR3Z096</accession>
<feature type="domain" description="XLF-like N-terminal" evidence="9">
    <location>
        <begin position="6"/>
        <end position="142"/>
    </location>
</feature>
<comment type="caution">
    <text evidence="11">The sequence shown here is derived from an EMBL/GenBank/DDBJ whole genome shotgun (WGS) entry which is preliminary data.</text>
</comment>
<name>A0ABR3Z096_9PEZI</name>
<feature type="region of interest" description="Disordered" evidence="8">
    <location>
        <begin position="274"/>
        <end position="311"/>
    </location>
</feature>
<dbReference type="PANTHER" id="PTHR32235">
    <property type="entry name" value="NON-HOMOLOGOUS END-JOINING FACTOR 1"/>
    <property type="match status" value="1"/>
</dbReference>
<comment type="subcellular location">
    <subcellularLocation>
        <location evidence="1">Nucleus</location>
    </subcellularLocation>
</comment>
<dbReference type="Pfam" id="PF21928">
    <property type="entry name" value="XLF_CC"/>
    <property type="match status" value="1"/>
</dbReference>
<dbReference type="InterPro" id="IPR052287">
    <property type="entry name" value="NHEJ_factor"/>
</dbReference>
<feature type="domain" description="XLF-like coiled-coil region" evidence="10">
    <location>
        <begin position="146"/>
        <end position="193"/>
    </location>
</feature>
<dbReference type="Pfam" id="PF09302">
    <property type="entry name" value="XLF"/>
    <property type="match status" value="1"/>
</dbReference>
<feature type="compositionally biased region" description="Polar residues" evidence="8">
    <location>
        <begin position="545"/>
        <end position="556"/>
    </location>
</feature>
<dbReference type="Proteomes" id="UP001583280">
    <property type="component" value="Unassembled WGS sequence"/>
</dbReference>
<evidence type="ECO:0000256" key="6">
    <source>
        <dbReference type="ARBA" id="ARBA00025747"/>
    </source>
</evidence>
<evidence type="ECO:0000256" key="7">
    <source>
        <dbReference type="ARBA" id="ARBA00044529"/>
    </source>
</evidence>
<evidence type="ECO:0000256" key="5">
    <source>
        <dbReference type="ARBA" id="ARBA00023242"/>
    </source>
</evidence>
<keyword evidence="12" id="KW-1185">Reference proteome</keyword>
<dbReference type="InterPro" id="IPR038051">
    <property type="entry name" value="XRCC4-like_N_sf"/>
</dbReference>
<evidence type="ECO:0000256" key="4">
    <source>
        <dbReference type="ARBA" id="ARBA00023204"/>
    </source>
</evidence>
<evidence type="ECO:0000259" key="9">
    <source>
        <dbReference type="Pfam" id="PF09302"/>
    </source>
</evidence>
<dbReference type="InterPro" id="IPR053829">
    <property type="entry name" value="XLF-like_CC"/>
</dbReference>
<dbReference type="EMBL" id="JAWDJO010000098">
    <property type="protein sequence ID" value="KAL1894066.1"/>
    <property type="molecule type" value="Genomic_DNA"/>
</dbReference>
<reference evidence="11 12" key="1">
    <citation type="journal article" date="2024" name="IMA Fungus">
        <title>IMA Genome - F19 : A genome assembly and annotation guide to empower mycologists, including annotated draft genome sequences of Ceratocystis pirilliformis, Diaporthe australafricana, Fusarium ophioides, Paecilomyces lecythidis, and Sporothrix stenoceras.</title>
        <authorList>
            <person name="Aylward J."/>
            <person name="Wilson A.M."/>
            <person name="Visagie C.M."/>
            <person name="Spraker J."/>
            <person name="Barnes I."/>
            <person name="Buitendag C."/>
            <person name="Ceriani C."/>
            <person name="Del Mar Angel L."/>
            <person name="du Plessis D."/>
            <person name="Fuchs T."/>
            <person name="Gasser K."/>
            <person name="Kramer D."/>
            <person name="Li W."/>
            <person name="Munsamy K."/>
            <person name="Piso A."/>
            <person name="Price J.L."/>
            <person name="Sonnekus B."/>
            <person name="Thomas C."/>
            <person name="van der Nest A."/>
            <person name="van Dijk A."/>
            <person name="van Heerden A."/>
            <person name="van Vuuren N."/>
            <person name="Yilmaz N."/>
            <person name="Duong T.A."/>
            <person name="van der Merwe N.A."/>
            <person name="Wingfield M.J."/>
            <person name="Wingfield B.D."/>
        </authorList>
    </citation>
    <scope>NUCLEOTIDE SEQUENCE [LARGE SCALE GENOMIC DNA]</scope>
    <source>
        <strain evidence="11 12">CMW 12675</strain>
    </source>
</reference>
<keyword evidence="3" id="KW-0238">DNA-binding</keyword>
<feature type="compositionally biased region" description="Polar residues" evidence="8">
    <location>
        <begin position="340"/>
        <end position="359"/>
    </location>
</feature>
<evidence type="ECO:0000256" key="3">
    <source>
        <dbReference type="ARBA" id="ARBA00023125"/>
    </source>
</evidence>
<evidence type="ECO:0000313" key="12">
    <source>
        <dbReference type="Proteomes" id="UP001583280"/>
    </source>
</evidence>
<evidence type="ECO:0000256" key="1">
    <source>
        <dbReference type="ARBA" id="ARBA00004123"/>
    </source>
</evidence>
<keyword evidence="5" id="KW-0539">Nucleus</keyword>
<protein>
    <recommendedName>
        <fullName evidence="7">Non-homologous end-joining factor 1</fullName>
    </recommendedName>
</protein>
<keyword evidence="4" id="KW-0234">DNA repair</keyword>
<evidence type="ECO:0000259" key="10">
    <source>
        <dbReference type="Pfam" id="PF21928"/>
    </source>
</evidence>
<organism evidence="11 12">
    <name type="scientific">Ceratocystis pirilliformis</name>
    <dbReference type="NCBI Taxonomy" id="259994"/>
    <lineage>
        <taxon>Eukaryota</taxon>
        <taxon>Fungi</taxon>
        <taxon>Dikarya</taxon>
        <taxon>Ascomycota</taxon>
        <taxon>Pezizomycotina</taxon>
        <taxon>Sordariomycetes</taxon>
        <taxon>Hypocreomycetidae</taxon>
        <taxon>Microascales</taxon>
        <taxon>Ceratocystidaceae</taxon>
        <taxon>Ceratocystis</taxon>
    </lineage>
</organism>
<evidence type="ECO:0000256" key="8">
    <source>
        <dbReference type="SAM" id="MobiDB-lite"/>
    </source>
</evidence>
<evidence type="ECO:0000313" key="11">
    <source>
        <dbReference type="EMBL" id="KAL1894066.1"/>
    </source>
</evidence>
<feature type="region of interest" description="Disordered" evidence="8">
    <location>
        <begin position="431"/>
        <end position="585"/>
    </location>
</feature>
<dbReference type="InterPro" id="IPR015381">
    <property type="entry name" value="XLF-like_N"/>
</dbReference>
<comment type="similarity">
    <text evidence="6">Belongs to the XRCC4-XLF family. XLF subfamily.</text>
</comment>
<dbReference type="CDD" id="cd22285">
    <property type="entry name" value="HD_XLF_N"/>
    <property type="match status" value="1"/>
</dbReference>
<dbReference type="PANTHER" id="PTHR32235:SF1">
    <property type="entry name" value="NON-HOMOLOGOUS END-JOINING FACTOR 1"/>
    <property type="match status" value="1"/>
</dbReference>
<dbReference type="Gene3D" id="2.170.210.10">
    <property type="entry name" value="DNA double-strand break repair and VJ recombination XRCC4, N-terminal"/>
    <property type="match status" value="1"/>
</dbReference>